<dbReference type="EMBL" id="CADCVF010000045">
    <property type="protein sequence ID" value="CAA9459265.1"/>
    <property type="molecule type" value="Genomic_DNA"/>
</dbReference>
<sequence length="45" mass="5192">MSARRLRRLVSRRAEIATTFRKTRLSLRNVASRAQATLFKGKLTC</sequence>
<gene>
    <name evidence="1" type="ORF">AVDCRST_MAG58-2246</name>
</gene>
<name>A0A6J4R2A0_9ACTN</name>
<dbReference type="AlphaFoldDB" id="A0A6J4R2A0"/>
<reference evidence="1" key="1">
    <citation type="submission" date="2020-02" db="EMBL/GenBank/DDBJ databases">
        <authorList>
            <person name="Meier V. D."/>
        </authorList>
    </citation>
    <scope>NUCLEOTIDE SEQUENCE</scope>
    <source>
        <strain evidence="1">AVDCRST_MAG58</strain>
    </source>
</reference>
<accession>A0A6J4R2A0</accession>
<protein>
    <submittedName>
        <fullName evidence="1">Uncharacterized protein</fullName>
    </submittedName>
</protein>
<organism evidence="1">
    <name type="scientific">uncultured Rubrobacteraceae bacterium</name>
    <dbReference type="NCBI Taxonomy" id="349277"/>
    <lineage>
        <taxon>Bacteria</taxon>
        <taxon>Bacillati</taxon>
        <taxon>Actinomycetota</taxon>
        <taxon>Rubrobacteria</taxon>
        <taxon>Rubrobacterales</taxon>
        <taxon>Rubrobacteraceae</taxon>
        <taxon>environmental samples</taxon>
    </lineage>
</organism>
<evidence type="ECO:0000313" key="1">
    <source>
        <dbReference type="EMBL" id="CAA9459265.1"/>
    </source>
</evidence>
<proteinExistence type="predicted"/>